<gene>
    <name evidence="1" type="ORF">dnm_059830</name>
</gene>
<dbReference type="AlphaFoldDB" id="A0A975GQI4"/>
<name>A0A975GQI4_9BACT</name>
<dbReference type="Proteomes" id="UP000663722">
    <property type="component" value="Chromosome"/>
</dbReference>
<evidence type="ECO:0000313" key="2">
    <source>
        <dbReference type="Proteomes" id="UP000663722"/>
    </source>
</evidence>
<dbReference type="KEGG" id="dmm:dnm_059830"/>
<reference evidence="1" key="1">
    <citation type="journal article" date="2021" name="Microb. Physiol.">
        <title>Proteogenomic Insights into the Physiology of Marine, Sulfate-Reducing, Filamentous Desulfonema limicola and Desulfonema magnum.</title>
        <authorList>
            <person name="Schnaars V."/>
            <person name="Wohlbrand L."/>
            <person name="Scheve S."/>
            <person name="Hinrichs C."/>
            <person name="Reinhardt R."/>
            <person name="Rabus R."/>
        </authorList>
    </citation>
    <scope>NUCLEOTIDE SEQUENCE</scope>
    <source>
        <strain evidence="1">4be13</strain>
    </source>
</reference>
<evidence type="ECO:0000313" key="1">
    <source>
        <dbReference type="EMBL" id="QTA89924.1"/>
    </source>
</evidence>
<organism evidence="1 2">
    <name type="scientific">Desulfonema magnum</name>
    <dbReference type="NCBI Taxonomy" id="45655"/>
    <lineage>
        <taxon>Bacteria</taxon>
        <taxon>Pseudomonadati</taxon>
        <taxon>Thermodesulfobacteriota</taxon>
        <taxon>Desulfobacteria</taxon>
        <taxon>Desulfobacterales</taxon>
        <taxon>Desulfococcaceae</taxon>
        <taxon>Desulfonema</taxon>
    </lineage>
</organism>
<accession>A0A975GQI4</accession>
<proteinExistence type="predicted"/>
<keyword evidence="2" id="KW-1185">Reference proteome</keyword>
<sequence>MLKFHFSNFTGTPGKSYTIFGKIRGRRGKLMPAPDRYADVKPGELWFADPALPDIM</sequence>
<protein>
    <submittedName>
        <fullName evidence="1">Uncharacterized protein</fullName>
    </submittedName>
</protein>
<dbReference type="EMBL" id="CP061800">
    <property type="protein sequence ID" value="QTA89924.1"/>
    <property type="molecule type" value="Genomic_DNA"/>
</dbReference>